<dbReference type="PRINTS" id="PR00081">
    <property type="entry name" value="GDHRDH"/>
</dbReference>
<dbReference type="Gene3D" id="3.40.50.720">
    <property type="entry name" value="NAD(P)-binding Rossmann-like Domain"/>
    <property type="match status" value="1"/>
</dbReference>
<protein>
    <submittedName>
        <fullName evidence="3">Uncharacterized protein</fullName>
    </submittedName>
</protein>
<accession>A0AAN6IW26</accession>
<keyword evidence="1" id="KW-0560">Oxidoreductase</keyword>
<dbReference type="PANTHER" id="PTHR43157">
    <property type="entry name" value="PHOSPHATIDYLINOSITOL-GLYCAN BIOSYNTHESIS CLASS F PROTEIN-RELATED"/>
    <property type="match status" value="1"/>
</dbReference>
<dbReference type="Pfam" id="PF00106">
    <property type="entry name" value="adh_short"/>
    <property type="match status" value="1"/>
</dbReference>
<evidence type="ECO:0000256" key="1">
    <source>
        <dbReference type="ARBA" id="ARBA00023002"/>
    </source>
</evidence>
<dbReference type="Proteomes" id="UP001161757">
    <property type="component" value="Unassembled WGS sequence"/>
</dbReference>
<evidence type="ECO:0000313" key="3">
    <source>
        <dbReference type="EMBL" id="KAJ8993509.1"/>
    </source>
</evidence>
<dbReference type="GO" id="GO:0016491">
    <property type="term" value="F:oxidoreductase activity"/>
    <property type="evidence" value="ECO:0007669"/>
    <property type="project" value="UniProtKB-KW"/>
</dbReference>
<dbReference type="InterPro" id="IPR002347">
    <property type="entry name" value="SDR_fam"/>
</dbReference>
<sequence>MSMLSGLKRLLDQKRNPPKPATESFAGRTILLTGATGGLGLEAAKKLVGLNVSRLIITARSEEKGQAAKKQIEARLRASKGTAASNSTEIVPLVLNMSSFDSIQTFVETLKSRVQKLDGAILNAGTLQASYVQSADGWEEMLQVNALSTFLLGLLLLPLLTASAEDNDGNSPTNYKPHLTFVSSGTAWTVSPAKMTVFMGSETPLEDLSSQKHFPPGTFGGQTQYARTKLVLEYAVRHLAALPSLKGPDGQPRVIVNTACPGMCKSDLGRQMMTNLIVKLLSWILFTVFARTADQGANTFVTALTQGVEAHGEMWKDDRVYEPGPMCATEEGCKFGDRVWSELLQVMVKADTRTKLFLS</sequence>
<dbReference type="EMBL" id="JAJGCB010000003">
    <property type="protein sequence ID" value="KAJ8993509.1"/>
    <property type="molecule type" value="Genomic_DNA"/>
</dbReference>
<dbReference type="AlphaFoldDB" id="A0AAN6IW26"/>
<proteinExistence type="predicted"/>
<gene>
    <name evidence="3" type="ORF">HRR80_002020</name>
</gene>
<dbReference type="InterPro" id="IPR036291">
    <property type="entry name" value="NAD(P)-bd_dom_sf"/>
</dbReference>
<dbReference type="SUPFAM" id="SSF51735">
    <property type="entry name" value="NAD(P)-binding Rossmann-fold domains"/>
    <property type="match status" value="1"/>
</dbReference>
<dbReference type="PANTHER" id="PTHR43157:SF22">
    <property type="entry name" value="SHORT-CHAIN DEHYDROGENASE_REDUCTASE PHMF"/>
    <property type="match status" value="1"/>
</dbReference>
<organism evidence="3 4">
    <name type="scientific">Exophiala dermatitidis</name>
    <name type="common">Black yeast-like fungus</name>
    <name type="synonym">Wangiella dermatitidis</name>
    <dbReference type="NCBI Taxonomy" id="5970"/>
    <lineage>
        <taxon>Eukaryota</taxon>
        <taxon>Fungi</taxon>
        <taxon>Dikarya</taxon>
        <taxon>Ascomycota</taxon>
        <taxon>Pezizomycotina</taxon>
        <taxon>Eurotiomycetes</taxon>
        <taxon>Chaetothyriomycetidae</taxon>
        <taxon>Chaetothyriales</taxon>
        <taxon>Herpotrichiellaceae</taxon>
        <taxon>Exophiala</taxon>
    </lineage>
</organism>
<name>A0AAN6IW26_EXODE</name>
<feature type="region of interest" description="Disordered" evidence="2">
    <location>
        <begin position="1"/>
        <end position="23"/>
    </location>
</feature>
<evidence type="ECO:0000313" key="4">
    <source>
        <dbReference type="Proteomes" id="UP001161757"/>
    </source>
</evidence>
<comment type="caution">
    <text evidence="3">The sequence shown here is derived from an EMBL/GenBank/DDBJ whole genome shotgun (WGS) entry which is preliminary data.</text>
</comment>
<reference evidence="3" key="1">
    <citation type="submission" date="2023-01" db="EMBL/GenBank/DDBJ databases">
        <title>Exophiala dermititidis isolated from Cystic Fibrosis Patient.</title>
        <authorList>
            <person name="Kurbessoian T."/>
            <person name="Crocker A."/>
            <person name="Murante D."/>
            <person name="Hogan D.A."/>
            <person name="Stajich J.E."/>
        </authorList>
    </citation>
    <scope>NUCLEOTIDE SEQUENCE</scope>
    <source>
        <strain evidence="3">Ex8</strain>
    </source>
</reference>
<evidence type="ECO:0000256" key="2">
    <source>
        <dbReference type="SAM" id="MobiDB-lite"/>
    </source>
</evidence>